<keyword evidence="4" id="KW-1185">Reference proteome</keyword>
<evidence type="ECO:0000313" key="4">
    <source>
        <dbReference type="Proteomes" id="UP001432146"/>
    </source>
</evidence>
<feature type="compositionally biased region" description="Basic and acidic residues" evidence="1">
    <location>
        <begin position="357"/>
        <end position="373"/>
    </location>
</feature>
<proteinExistence type="predicted"/>
<reference evidence="3 4" key="1">
    <citation type="submission" date="2024-05" db="EMBL/GenBank/DDBJ databases">
        <title>The nuclear and mitochondrial genome assemblies of Tetragonisca angustula (Apidae: Meliponini), a tiny yet remarkable pollinator in the Neotropics.</title>
        <authorList>
            <person name="Ferrari R."/>
            <person name="Ricardo P.C."/>
            <person name="Dias F.C."/>
            <person name="Araujo N.S."/>
            <person name="Soares D.O."/>
            <person name="Zhou Q.-S."/>
            <person name="Zhu C.-D."/>
            <person name="Coutinho L."/>
            <person name="Airas M.C."/>
            <person name="Batista T.M."/>
        </authorList>
    </citation>
    <scope>NUCLEOTIDE SEQUENCE [LARGE SCALE GENOMIC DNA]</scope>
    <source>
        <strain evidence="3">ASF017062</strain>
        <tissue evidence="3">Abdomen</tissue>
    </source>
</reference>
<name>A0AAW0ZWQ2_9HYME</name>
<sequence>MSGDIQARKRKEKKRKKDEEDNVTPSPVVGNVSENLTDNVTIHIYKESTTGGHWCARIIFFAVLTMLVGLIGVVIIEHRGTTEISTPLESSRWAFIFDGWVDDSLSLSNEESYDNENENIEQVEDERNYDEDNEKIETTESEAFNEKEIQEDETLNEYAEEDKETIENESNEEQSDILEDEEELSNENEYESRKQITLEDNDSTFDETNVLEEIYGITEKDSDEKSVLNEVDTQFDRILEMPRNEDIFGEYLDISGVKEISDDNIKPLEEVESIESEEYVNDVDVKPEIEEIEEESAGVAMKFGVGVALIVTAHFVLVKRWNNGKYEKEVQDTIGNKVETKKYKKEEEDIEIEEQVDVQKNDEIEEKEKREEEKEVQEEEEGEGEEEEEEGEGEEQENGGEEEGWEEEEEGEEQEEEEEEEEKVKNRQKQDDKEKKTEILGIEDGKEENKNKRWDKKNNKNGNNSNKIKQKNEMEIVQKMLKGEEQTDEEIENFDDSELIAKLEAKYGKL</sequence>
<feature type="region of interest" description="Disordered" evidence="1">
    <location>
        <begin position="342"/>
        <end position="473"/>
    </location>
</feature>
<evidence type="ECO:0008006" key="5">
    <source>
        <dbReference type="Google" id="ProtNLM"/>
    </source>
</evidence>
<organism evidence="3 4">
    <name type="scientific">Tetragonisca angustula</name>
    <dbReference type="NCBI Taxonomy" id="166442"/>
    <lineage>
        <taxon>Eukaryota</taxon>
        <taxon>Metazoa</taxon>
        <taxon>Ecdysozoa</taxon>
        <taxon>Arthropoda</taxon>
        <taxon>Hexapoda</taxon>
        <taxon>Insecta</taxon>
        <taxon>Pterygota</taxon>
        <taxon>Neoptera</taxon>
        <taxon>Endopterygota</taxon>
        <taxon>Hymenoptera</taxon>
        <taxon>Apocrita</taxon>
        <taxon>Aculeata</taxon>
        <taxon>Apoidea</taxon>
        <taxon>Anthophila</taxon>
        <taxon>Apidae</taxon>
        <taxon>Tetragonisca</taxon>
    </lineage>
</organism>
<keyword evidence="2" id="KW-1133">Transmembrane helix</keyword>
<comment type="caution">
    <text evidence="3">The sequence shown here is derived from an EMBL/GenBank/DDBJ whole genome shotgun (WGS) entry which is preliminary data.</text>
</comment>
<accession>A0AAW0ZWQ2</accession>
<feature type="compositionally biased region" description="Acidic residues" evidence="1">
    <location>
        <begin position="111"/>
        <end position="134"/>
    </location>
</feature>
<keyword evidence="2" id="KW-0812">Transmembrane</keyword>
<gene>
    <name evidence="3" type="ORF">QLX08_005848</name>
</gene>
<feature type="compositionally biased region" description="Acidic residues" evidence="1">
    <location>
        <begin position="149"/>
        <end position="189"/>
    </location>
</feature>
<evidence type="ECO:0000313" key="3">
    <source>
        <dbReference type="EMBL" id="KAK9302005.1"/>
    </source>
</evidence>
<protein>
    <recommendedName>
        <fullName evidence="5">Cilia- and flagella-associated protein 251-like</fullName>
    </recommendedName>
</protein>
<keyword evidence="2" id="KW-0472">Membrane</keyword>
<dbReference type="Proteomes" id="UP001432146">
    <property type="component" value="Unassembled WGS sequence"/>
</dbReference>
<feature type="compositionally biased region" description="Acidic residues" evidence="1">
    <location>
        <begin position="374"/>
        <end position="421"/>
    </location>
</feature>
<dbReference type="EMBL" id="JAWNGG020000101">
    <property type="protein sequence ID" value="KAK9302005.1"/>
    <property type="molecule type" value="Genomic_DNA"/>
</dbReference>
<feature type="compositionally biased region" description="Basic and acidic residues" evidence="1">
    <location>
        <begin position="422"/>
        <end position="458"/>
    </location>
</feature>
<feature type="transmembrane region" description="Helical" evidence="2">
    <location>
        <begin position="54"/>
        <end position="76"/>
    </location>
</feature>
<feature type="region of interest" description="Disordered" evidence="1">
    <location>
        <begin position="109"/>
        <end position="200"/>
    </location>
</feature>
<evidence type="ECO:0000256" key="1">
    <source>
        <dbReference type="SAM" id="MobiDB-lite"/>
    </source>
</evidence>
<dbReference type="AlphaFoldDB" id="A0AAW0ZWQ2"/>
<evidence type="ECO:0000256" key="2">
    <source>
        <dbReference type="SAM" id="Phobius"/>
    </source>
</evidence>
<feature type="region of interest" description="Disordered" evidence="1">
    <location>
        <begin position="1"/>
        <end position="32"/>
    </location>
</feature>